<gene>
    <name evidence="1" type="ORF">SAMN02745857_01529</name>
</gene>
<evidence type="ECO:0000313" key="2">
    <source>
        <dbReference type="Proteomes" id="UP000192761"/>
    </source>
</evidence>
<dbReference type="PANTHER" id="PTHR45947:SF3">
    <property type="entry name" value="SULFOQUINOVOSYL TRANSFERASE SQD2"/>
    <property type="match status" value="1"/>
</dbReference>
<keyword evidence="1" id="KW-0808">Transferase</keyword>
<dbReference type="Proteomes" id="UP000192761">
    <property type="component" value="Unassembled WGS sequence"/>
</dbReference>
<organism evidence="1 2">
    <name type="scientific">Andreprevotia lacus DSM 23236</name>
    <dbReference type="NCBI Taxonomy" id="1121001"/>
    <lineage>
        <taxon>Bacteria</taxon>
        <taxon>Pseudomonadati</taxon>
        <taxon>Pseudomonadota</taxon>
        <taxon>Betaproteobacteria</taxon>
        <taxon>Neisseriales</taxon>
        <taxon>Chitinibacteraceae</taxon>
        <taxon>Andreprevotia</taxon>
    </lineage>
</organism>
<sequence length="384" mass="43663">MKVTLFQYRLFHYRLRLFELMRQKCTQAGIELNIVYGQPYGDEIKKKDTGELPWGIKVKSRYFPIKEKKDLCWQPAPAAVRDSDLFVFMHENRLLANYWWLLRRSLGMGPRVAFWGHGRDFQSYAPNGLREKWKRMTLNWPDWWFGYTSLTRRIVEAAGFPSKRITVVNNAIDNEEFVAELAAVTDADIVSLLGETGFAPSDFVAIYCGSLYKEKRIEQLLAIAERIHEQQPAFRLLIVGDGAQRSEVEQHAASRPWIAYLGAVHGARKAACFKLARVLLCPGAVGLNILDSFIAGTPLLTMKSAMHGPEIGFLEHSQNGYLINDSDDEYVAQVDQLISQPAELARVRHGALLAANEYTVDRMAERFVEGLRAALADRRQEQPA</sequence>
<dbReference type="GO" id="GO:0016757">
    <property type="term" value="F:glycosyltransferase activity"/>
    <property type="evidence" value="ECO:0007669"/>
    <property type="project" value="TreeGrafter"/>
</dbReference>
<dbReference type="EMBL" id="FWXD01000007">
    <property type="protein sequence ID" value="SMC23061.1"/>
    <property type="molecule type" value="Genomic_DNA"/>
</dbReference>
<dbReference type="Gene3D" id="3.40.50.2000">
    <property type="entry name" value="Glycogen Phosphorylase B"/>
    <property type="match status" value="2"/>
</dbReference>
<dbReference type="STRING" id="1121001.SAMN02745857_01529"/>
<dbReference type="OrthoDB" id="8779556at2"/>
<dbReference type="InterPro" id="IPR050194">
    <property type="entry name" value="Glycosyltransferase_grp1"/>
</dbReference>
<dbReference type="CDD" id="cd03801">
    <property type="entry name" value="GT4_PimA-like"/>
    <property type="match status" value="1"/>
</dbReference>
<name>A0A1W1XHS6_9NEIS</name>
<evidence type="ECO:0000313" key="1">
    <source>
        <dbReference type="EMBL" id="SMC23061.1"/>
    </source>
</evidence>
<dbReference type="PANTHER" id="PTHR45947">
    <property type="entry name" value="SULFOQUINOVOSYL TRANSFERASE SQD2"/>
    <property type="match status" value="1"/>
</dbReference>
<reference evidence="1 2" key="1">
    <citation type="submission" date="2017-04" db="EMBL/GenBank/DDBJ databases">
        <authorList>
            <person name="Afonso C.L."/>
            <person name="Miller P.J."/>
            <person name="Scott M.A."/>
            <person name="Spackman E."/>
            <person name="Goraichik I."/>
            <person name="Dimitrov K.M."/>
            <person name="Suarez D.L."/>
            <person name="Swayne D.E."/>
        </authorList>
    </citation>
    <scope>NUCLEOTIDE SEQUENCE [LARGE SCALE GENOMIC DNA]</scope>
    <source>
        <strain evidence="1 2">DSM 23236</strain>
    </source>
</reference>
<dbReference type="Pfam" id="PF13692">
    <property type="entry name" value="Glyco_trans_1_4"/>
    <property type="match status" value="1"/>
</dbReference>
<accession>A0A1W1XHS6</accession>
<dbReference type="SUPFAM" id="SSF53756">
    <property type="entry name" value="UDP-Glycosyltransferase/glycogen phosphorylase"/>
    <property type="match status" value="1"/>
</dbReference>
<dbReference type="RefSeq" id="WP_084090193.1">
    <property type="nucleotide sequence ID" value="NZ_FWXD01000007.1"/>
</dbReference>
<keyword evidence="2" id="KW-1185">Reference proteome</keyword>
<dbReference type="AlphaFoldDB" id="A0A1W1XHS6"/>
<protein>
    <submittedName>
        <fullName evidence="1">Glycosyltransferase involved in cell wall bisynthesis</fullName>
    </submittedName>
</protein>
<proteinExistence type="predicted"/>